<dbReference type="GO" id="GO:0005576">
    <property type="term" value="C:extracellular region"/>
    <property type="evidence" value="ECO:0007669"/>
    <property type="project" value="InterPro"/>
</dbReference>
<dbReference type="Gene3D" id="2.60.40.1210">
    <property type="entry name" value="Cellobiose dehydrogenase, cytochrome domain"/>
    <property type="match status" value="1"/>
</dbReference>
<dbReference type="Pfam" id="PF00734">
    <property type="entry name" value="CBM_1"/>
    <property type="match status" value="1"/>
</dbReference>
<dbReference type="GO" id="GO:0005975">
    <property type="term" value="P:carbohydrate metabolic process"/>
    <property type="evidence" value="ECO:0007669"/>
    <property type="project" value="InterPro"/>
</dbReference>
<dbReference type="Pfam" id="PF00732">
    <property type="entry name" value="GMC_oxred_N"/>
    <property type="match status" value="1"/>
</dbReference>
<dbReference type="SUPFAM" id="SSF51905">
    <property type="entry name" value="FAD/NAD(P)-binding domain"/>
    <property type="match status" value="1"/>
</dbReference>
<evidence type="ECO:0000313" key="9">
    <source>
        <dbReference type="EMBL" id="KAK3214816.1"/>
    </source>
</evidence>
<dbReference type="GO" id="GO:0050660">
    <property type="term" value="F:flavin adenine dinucleotide binding"/>
    <property type="evidence" value="ECO:0007669"/>
    <property type="project" value="InterPro"/>
</dbReference>
<dbReference type="InterPro" id="IPR035971">
    <property type="entry name" value="CBD_sf"/>
</dbReference>
<dbReference type="EMBL" id="WVTA01000003">
    <property type="protein sequence ID" value="KAK3214816.1"/>
    <property type="molecule type" value="Genomic_DNA"/>
</dbReference>
<dbReference type="GO" id="GO:0016614">
    <property type="term" value="F:oxidoreductase activity, acting on CH-OH group of donors"/>
    <property type="evidence" value="ECO:0007669"/>
    <property type="project" value="InterPro"/>
</dbReference>
<keyword evidence="5" id="KW-0274">FAD</keyword>
<dbReference type="Gene3D" id="3.50.50.60">
    <property type="entry name" value="FAD/NAD(P)-binding domain"/>
    <property type="match status" value="1"/>
</dbReference>
<feature type="chain" id="PRO_5042859875" description="CBM1 domain-containing protein" evidence="7">
    <location>
        <begin position="24"/>
        <end position="888"/>
    </location>
</feature>
<keyword evidence="3 7" id="KW-0732">Signal</keyword>
<organism evidence="9 10">
    <name type="scientific">Pseudopithomyces chartarum</name>
    <dbReference type="NCBI Taxonomy" id="1892770"/>
    <lineage>
        <taxon>Eukaryota</taxon>
        <taxon>Fungi</taxon>
        <taxon>Dikarya</taxon>
        <taxon>Ascomycota</taxon>
        <taxon>Pezizomycotina</taxon>
        <taxon>Dothideomycetes</taxon>
        <taxon>Pleosporomycetidae</taxon>
        <taxon>Pleosporales</taxon>
        <taxon>Massarineae</taxon>
        <taxon>Didymosphaeriaceae</taxon>
        <taxon>Pseudopithomyces</taxon>
    </lineage>
</organism>
<accession>A0AAN6M5T7</accession>
<dbReference type="Pfam" id="PF00890">
    <property type="entry name" value="FAD_binding_2"/>
    <property type="match status" value="1"/>
</dbReference>
<name>A0AAN6M5T7_9PLEO</name>
<dbReference type="PROSITE" id="PS00623">
    <property type="entry name" value="GMC_OXRED_1"/>
    <property type="match status" value="1"/>
</dbReference>
<evidence type="ECO:0000256" key="7">
    <source>
        <dbReference type="SAM" id="SignalP"/>
    </source>
</evidence>
<evidence type="ECO:0000256" key="4">
    <source>
        <dbReference type="ARBA" id="ARBA00023002"/>
    </source>
</evidence>
<comment type="similarity">
    <text evidence="1 5">Belongs to the GMC oxidoreductase family.</text>
</comment>
<keyword evidence="4" id="KW-0560">Oxidoreductase</keyword>
<dbReference type="InterPro" id="IPR053208">
    <property type="entry name" value="GMC_Oxidoreductase_CD"/>
</dbReference>
<evidence type="ECO:0000256" key="5">
    <source>
        <dbReference type="RuleBase" id="RU003968"/>
    </source>
</evidence>
<comment type="caution">
    <text evidence="9">The sequence shown here is derived from an EMBL/GenBank/DDBJ whole genome shotgun (WGS) entry which is preliminary data.</text>
</comment>
<feature type="region of interest" description="Disordered" evidence="6">
    <location>
        <begin position="764"/>
        <end position="848"/>
    </location>
</feature>
<dbReference type="InterPro" id="IPR007867">
    <property type="entry name" value="GMC_OxRtase_C"/>
</dbReference>
<dbReference type="PROSITE" id="PS51164">
    <property type="entry name" value="CBM1_2"/>
    <property type="match status" value="1"/>
</dbReference>
<dbReference type="GO" id="GO:0030248">
    <property type="term" value="F:cellulose binding"/>
    <property type="evidence" value="ECO:0007669"/>
    <property type="project" value="InterPro"/>
</dbReference>
<dbReference type="PANTHER" id="PTHR47190:SF4">
    <property type="entry name" value="DEHYDROGENASE, PUTATIVE-RELATED"/>
    <property type="match status" value="1"/>
</dbReference>
<evidence type="ECO:0000313" key="10">
    <source>
        <dbReference type="Proteomes" id="UP001280581"/>
    </source>
</evidence>
<dbReference type="CDD" id="cd09630">
    <property type="entry name" value="CDH_like_cytochrome"/>
    <property type="match status" value="1"/>
</dbReference>
<keyword evidence="2 5" id="KW-0285">Flavoprotein</keyword>
<dbReference type="InterPro" id="IPR000172">
    <property type="entry name" value="GMC_OxRdtase_N"/>
</dbReference>
<dbReference type="Gene3D" id="3.30.410.10">
    <property type="entry name" value="Cholesterol Oxidase, domain 2"/>
    <property type="match status" value="1"/>
</dbReference>
<dbReference type="InterPro" id="IPR003953">
    <property type="entry name" value="FAD-dep_OxRdtase_2_FAD-bd"/>
</dbReference>
<dbReference type="InterPro" id="IPR015920">
    <property type="entry name" value="Cellobiose_DH-like_cyt"/>
</dbReference>
<dbReference type="Pfam" id="PF16010">
    <property type="entry name" value="CDH-cyt"/>
    <property type="match status" value="1"/>
</dbReference>
<protein>
    <recommendedName>
        <fullName evidence="8">CBM1 domain-containing protein</fullName>
    </recommendedName>
</protein>
<feature type="region of interest" description="Disordered" evidence="6">
    <location>
        <begin position="208"/>
        <end position="233"/>
    </location>
</feature>
<feature type="signal peptide" evidence="7">
    <location>
        <begin position="1"/>
        <end position="23"/>
    </location>
</feature>
<feature type="domain" description="CBM1" evidence="8">
    <location>
        <begin position="852"/>
        <end position="887"/>
    </location>
</feature>
<dbReference type="AlphaFoldDB" id="A0AAN6M5T7"/>
<dbReference type="PROSITE" id="PS00624">
    <property type="entry name" value="GMC_OXRED_2"/>
    <property type="match status" value="1"/>
</dbReference>
<gene>
    <name evidence="9" type="ORF">GRF29_19g1333095</name>
</gene>
<dbReference type="InterPro" id="IPR000254">
    <property type="entry name" value="CBD"/>
</dbReference>
<proteinExistence type="inferred from homology"/>
<dbReference type="SMART" id="SM00236">
    <property type="entry name" value="fCBD"/>
    <property type="match status" value="1"/>
</dbReference>
<evidence type="ECO:0000256" key="2">
    <source>
        <dbReference type="ARBA" id="ARBA00022630"/>
    </source>
</evidence>
<evidence type="ECO:0000259" key="8">
    <source>
        <dbReference type="PROSITE" id="PS51164"/>
    </source>
</evidence>
<dbReference type="Pfam" id="PF05199">
    <property type="entry name" value="GMC_oxred_C"/>
    <property type="match status" value="1"/>
</dbReference>
<dbReference type="InterPro" id="IPR036188">
    <property type="entry name" value="FAD/NAD-bd_sf"/>
</dbReference>
<reference evidence="9 10" key="1">
    <citation type="submission" date="2021-02" db="EMBL/GenBank/DDBJ databases">
        <title>Genome assembly of Pseudopithomyces chartarum.</title>
        <authorList>
            <person name="Jauregui R."/>
            <person name="Singh J."/>
            <person name="Voisey C."/>
        </authorList>
    </citation>
    <scope>NUCLEOTIDE SEQUENCE [LARGE SCALE GENOMIC DNA]</scope>
    <source>
        <strain evidence="9 10">AGR01</strain>
    </source>
</reference>
<dbReference type="SUPFAM" id="SSF54373">
    <property type="entry name" value="FAD-linked reductases, C-terminal domain"/>
    <property type="match status" value="1"/>
</dbReference>
<dbReference type="SUPFAM" id="SSF57180">
    <property type="entry name" value="Cellulose-binding domain"/>
    <property type="match status" value="1"/>
</dbReference>
<evidence type="ECO:0000256" key="6">
    <source>
        <dbReference type="SAM" id="MobiDB-lite"/>
    </source>
</evidence>
<dbReference type="PROSITE" id="PS00562">
    <property type="entry name" value="CBM1_1"/>
    <property type="match status" value="1"/>
</dbReference>
<evidence type="ECO:0000256" key="3">
    <source>
        <dbReference type="ARBA" id="ARBA00022729"/>
    </source>
</evidence>
<dbReference type="SUPFAM" id="SSF49344">
    <property type="entry name" value="CBD9-like"/>
    <property type="match status" value="1"/>
</dbReference>
<feature type="compositionally biased region" description="Low complexity" evidence="6">
    <location>
        <begin position="775"/>
        <end position="821"/>
    </location>
</feature>
<sequence>MFRSLSLSTAFLALRASAQLAAAVYTDEKTGITFNGLSHTSGYKLGIALPEDPTTDLIAQVVAPITNDGGYAGFPLGQSMVGTVLVVAWPHEGEVISSFRKATGYTNPPVAKGDFSMTAIPEGTWVNETAFSYTFLCKNCISDTIANGLVLSETSNVLSWAFSETPLTDSSSPSATLNMHNGGYGSFGFKVADAKSADFEKWAAMATGSSGSGNATAPTTGGGAANGTTTPHNTTATISDSTYDYIVCGGGPAGIIAAERIAESGASVLLLERGGPSFASTGNNKTLSWNSSVTMFDVPGYGYYLNQVGENPLCTDTADQAGCLLGGGTMINAMMFVKPQSRDFDDKWPTGWKWSDVSGAADRLYERVPGQTYGSEDKVRYNDDSYGVISKFLGGQGWKETDLIDGSIDARKDVYGRPPWMVANGMRSGPVRTYLPEAQKLDNFEMMLNTKVVRAVRKGSAISGVEVETATGERVIYNVKAGGKVVLSAGALSTPRILFNSGIGPAEQLQTVASGSTGVTLPAEADWIDLPVGAELKDHVIFTLKFNSSEPVSAVPTTDLTSPNQTVIDQFAKSSGILAQSGQRLNFWTSVNTTSGNEVFIQGTCNGPSEDTVQMKIYLTHGLTSVGSLGITADGATELTKEPWLQTDEDIEAITTFMDRLLKMTNAPNSTLTYISTSSNVTGADLIKTHVTGSHWVGSAKMGTKGDAGVVVDTNAKVYGTDNLFVVDASIHADLPTGNTQAAVMIVAEHAVAKILAVDGTANGTDASPSKPATEAASSVPVESASPSASAPASGLAPLPSAGLPAAGNGTSGAAPTGSAPAPVPTLGEEPSAPAPAPTTAPSAGNGGNSAGTVALYDRCGGIGYDGPTQCATGTCKKQNDWYSQCLN</sequence>
<dbReference type="Proteomes" id="UP001280581">
    <property type="component" value="Unassembled WGS sequence"/>
</dbReference>
<keyword evidence="10" id="KW-1185">Reference proteome</keyword>
<feature type="compositionally biased region" description="Low complexity" evidence="6">
    <location>
        <begin position="208"/>
        <end position="219"/>
    </location>
</feature>
<dbReference type="PANTHER" id="PTHR47190">
    <property type="entry name" value="DEHYDROGENASE, PUTATIVE-RELATED"/>
    <property type="match status" value="1"/>
</dbReference>
<evidence type="ECO:0000256" key="1">
    <source>
        <dbReference type="ARBA" id="ARBA00010790"/>
    </source>
</evidence>